<evidence type="ECO:0000256" key="7">
    <source>
        <dbReference type="ARBA" id="ARBA00022694"/>
    </source>
</evidence>
<evidence type="ECO:0000256" key="5">
    <source>
        <dbReference type="ARBA" id="ARBA00022679"/>
    </source>
</evidence>
<evidence type="ECO:0000256" key="2">
    <source>
        <dbReference type="ARBA" id="ARBA00003015"/>
    </source>
</evidence>
<protein>
    <recommendedName>
        <fullName evidence="3">tRNA (guanine(46)-N(7))-methyltransferase</fullName>
        <ecNumber evidence="3">2.1.1.33</ecNumber>
    </recommendedName>
</protein>
<reference evidence="10 11" key="1">
    <citation type="submission" date="2016-10" db="EMBL/GenBank/DDBJ databases">
        <authorList>
            <person name="Varghese N."/>
            <person name="Submissions S."/>
        </authorList>
    </citation>
    <scope>NUCLEOTIDE SEQUENCE [LARGE SCALE GENOMIC DNA]</scope>
    <source>
        <strain evidence="10">KHGC19</strain>
        <strain evidence="8 11">WCP15</strain>
    </source>
</reference>
<evidence type="ECO:0000313" key="11">
    <source>
        <dbReference type="Proteomes" id="UP000199135"/>
    </source>
</evidence>
<dbReference type="AlphaFoldDB" id="A0A1H9PIR9"/>
<evidence type="ECO:0000313" key="10">
    <source>
        <dbReference type="Proteomes" id="UP000199128"/>
    </source>
</evidence>
<evidence type="ECO:0000256" key="6">
    <source>
        <dbReference type="ARBA" id="ARBA00022691"/>
    </source>
</evidence>
<comment type="function">
    <text evidence="2">Catalyzes the formation of N(7)-methylguanine at position 46 (m7G46) in tRNA.</text>
</comment>
<dbReference type="PANTHER" id="PTHR23417">
    <property type="entry name" value="3-DEOXY-D-MANNO-OCTULOSONIC-ACID TRANSFERASE/TRNA GUANINE-N 7 - -METHYLTRANSFERASE"/>
    <property type="match status" value="1"/>
</dbReference>
<dbReference type="EC" id="2.1.1.33" evidence="3"/>
<evidence type="ECO:0000256" key="4">
    <source>
        <dbReference type="ARBA" id="ARBA00022603"/>
    </source>
</evidence>
<proteinExistence type="predicted"/>
<dbReference type="GO" id="GO:0043527">
    <property type="term" value="C:tRNA methyltransferase complex"/>
    <property type="evidence" value="ECO:0007669"/>
    <property type="project" value="TreeGrafter"/>
</dbReference>
<name>A0A1H9PIR9_9ACTN</name>
<organism evidence="9 10">
    <name type="scientific">Parafannyhessea umbonata</name>
    <dbReference type="NCBI Taxonomy" id="604330"/>
    <lineage>
        <taxon>Bacteria</taxon>
        <taxon>Bacillati</taxon>
        <taxon>Actinomycetota</taxon>
        <taxon>Coriobacteriia</taxon>
        <taxon>Coriobacteriales</taxon>
        <taxon>Atopobiaceae</taxon>
        <taxon>Parafannyhessea</taxon>
    </lineage>
</organism>
<dbReference type="Proteomes" id="UP000199128">
    <property type="component" value="Unassembled WGS sequence"/>
</dbReference>
<evidence type="ECO:0000256" key="3">
    <source>
        <dbReference type="ARBA" id="ARBA00011977"/>
    </source>
</evidence>
<dbReference type="PANTHER" id="PTHR23417:SF14">
    <property type="entry name" value="PENTACOTRIPEPTIDE-REPEAT REGION OF PRORP DOMAIN-CONTAINING PROTEIN"/>
    <property type="match status" value="1"/>
</dbReference>
<dbReference type="GO" id="GO:0008176">
    <property type="term" value="F:tRNA (guanine(46)-N7)-methyltransferase activity"/>
    <property type="evidence" value="ECO:0007669"/>
    <property type="project" value="UniProtKB-EC"/>
</dbReference>
<keyword evidence="5 9" id="KW-0808">Transferase</keyword>
<keyword evidence="11" id="KW-1185">Reference proteome</keyword>
<dbReference type="EMBL" id="FNWT01000004">
    <property type="protein sequence ID" value="SEH50660.1"/>
    <property type="molecule type" value="Genomic_DNA"/>
</dbReference>
<dbReference type="Pfam" id="PF02390">
    <property type="entry name" value="Methyltransf_4"/>
    <property type="match status" value="1"/>
</dbReference>
<dbReference type="InterPro" id="IPR003358">
    <property type="entry name" value="tRNA_(Gua-N-7)_MeTrfase_Trmb"/>
</dbReference>
<reference evidence="9" key="2">
    <citation type="submission" date="2016-10" db="EMBL/GenBank/DDBJ databases">
        <authorList>
            <person name="de Groot N.N."/>
        </authorList>
    </citation>
    <scope>NUCLEOTIDE SEQUENCE [LARGE SCALE GENOMIC DNA]</scope>
    <source>
        <strain evidence="9">KHGC19</strain>
    </source>
</reference>
<evidence type="ECO:0000313" key="8">
    <source>
        <dbReference type="EMBL" id="SEH50660.1"/>
    </source>
</evidence>
<dbReference type="PROSITE" id="PS51625">
    <property type="entry name" value="SAM_MT_TRMB"/>
    <property type="match status" value="1"/>
</dbReference>
<sequence length="281" mass="31398">MHALHARLPKHFVLEERLERYADAIEAAPASYAGVWAEACRPLDAEGAARFSEVRLDMGCGKGAFTVEAAAREKDVLFVGIDFEPICIAYAAQKAVESGLDNVVFCPGISDKLGDYFAAGEVSRIYLNFPTPFPRKKEARQRLTYLDNLLRYRQILAPGGTVLLKTDSYPLWHFSQTQFALAGYDVSWESTDARAERPDDPMSWYEERLSAEGAKVFAIEAAAGEEPARNEEGVVEQTEPLSLIDYLPEDLSTMKYVPHGMQGTITNLRNLEKKGNYNRHL</sequence>
<evidence type="ECO:0000313" key="9">
    <source>
        <dbReference type="EMBL" id="SER47729.1"/>
    </source>
</evidence>
<dbReference type="EMBL" id="FOGP01000003">
    <property type="protein sequence ID" value="SER47729.1"/>
    <property type="molecule type" value="Genomic_DNA"/>
</dbReference>
<dbReference type="Gene3D" id="3.40.50.150">
    <property type="entry name" value="Vaccinia Virus protein VP39"/>
    <property type="match status" value="1"/>
</dbReference>
<dbReference type="InterPro" id="IPR029063">
    <property type="entry name" value="SAM-dependent_MTases_sf"/>
</dbReference>
<keyword evidence="4 9" id="KW-0489">Methyltransferase</keyword>
<dbReference type="Proteomes" id="UP000199135">
    <property type="component" value="Unassembled WGS sequence"/>
</dbReference>
<keyword evidence="7" id="KW-0819">tRNA processing</keyword>
<evidence type="ECO:0000256" key="1">
    <source>
        <dbReference type="ARBA" id="ARBA00000142"/>
    </source>
</evidence>
<comment type="catalytic activity">
    <reaction evidence="1">
        <text>guanosine(46) in tRNA + S-adenosyl-L-methionine = N(7)-methylguanosine(46) in tRNA + S-adenosyl-L-homocysteine</text>
        <dbReference type="Rhea" id="RHEA:42708"/>
        <dbReference type="Rhea" id="RHEA-COMP:10188"/>
        <dbReference type="Rhea" id="RHEA-COMP:10189"/>
        <dbReference type="ChEBI" id="CHEBI:57856"/>
        <dbReference type="ChEBI" id="CHEBI:59789"/>
        <dbReference type="ChEBI" id="CHEBI:74269"/>
        <dbReference type="ChEBI" id="CHEBI:74480"/>
        <dbReference type="EC" id="2.1.1.33"/>
    </reaction>
</comment>
<keyword evidence="6" id="KW-0949">S-adenosyl-L-methionine</keyword>
<dbReference type="RefSeq" id="WP_078687549.1">
    <property type="nucleotide sequence ID" value="NZ_FNWT01000004.1"/>
</dbReference>
<accession>A0A1H9PIR9</accession>
<dbReference type="SUPFAM" id="SSF53335">
    <property type="entry name" value="S-adenosyl-L-methionine-dependent methyltransferases"/>
    <property type="match status" value="1"/>
</dbReference>
<dbReference type="CDD" id="cd02440">
    <property type="entry name" value="AdoMet_MTases"/>
    <property type="match status" value="1"/>
</dbReference>
<gene>
    <name evidence="9" type="ORF">SAMN05216446_0968</name>
    <name evidence="8" type="ORF">SAMN05216447_10424</name>
</gene>